<dbReference type="PANTHER" id="PTHR34985:SF1">
    <property type="entry name" value="SLR0554 PROTEIN"/>
    <property type="match status" value="1"/>
</dbReference>
<keyword evidence="3" id="KW-1185">Reference proteome</keyword>
<dbReference type="InterPro" id="IPR007936">
    <property type="entry name" value="VapE-like_dom"/>
</dbReference>
<evidence type="ECO:0000313" key="2">
    <source>
        <dbReference type="EMBL" id="KGO32591.1"/>
    </source>
</evidence>
<dbReference type="PANTHER" id="PTHR34985">
    <property type="entry name" value="SLR0554 PROTEIN"/>
    <property type="match status" value="1"/>
</dbReference>
<proteinExistence type="predicted"/>
<dbReference type="Pfam" id="PF05272">
    <property type="entry name" value="VapE-like_dom"/>
    <property type="match status" value="1"/>
</dbReference>
<feature type="domain" description="Virulence-associated protein E-like" evidence="1">
    <location>
        <begin position="143"/>
        <end position="357"/>
    </location>
</feature>
<reference evidence="2 3" key="1">
    <citation type="journal article" date="2014" name="Antonie Van Leeuwenhoek">
        <title>Oenococcus alcoholitolerans sp. nov., a lactic acid bacteria isolated from cachaca and ethanol fermentation processes.</title>
        <authorList>
            <person name="Badotti F."/>
            <person name="Moreira A.P."/>
            <person name="Tonon L.A."/>
            <person name="de Lucena B.T."/>
            <person name="Gomes Fde C."/>
            <person name="Kruger R."/>
            <person name="Thompson C.C."/>
            <person name="de Morais M.A.Jr."/>
            <person name="Rosa C.A."/>
            <person name="Thompson F.L."/>
        </authorList>
    </citation>
    <scope>NUCLEOTIDE SEQUENCE [LARGE SCALE GENOMIC DNA]</scope>
    <source>
        <strain evidence="2 3">UFRJ-M7.2.18</strain>
    </source>
</reference>
<evidence type="ECO:0000259" key="1">
    <source>
        <dbReference type="Pfam" id="PF05272"/>
    </source>
</evidence>
<dbReference type="EMBL" id="AXCV01000003">
    <property type="protein sequence ID" value="KGO32591.1"/>
    <property type="molecule type" value="Genomic_DNA"/>
</dbReference>
<evidence type="ECO:0000313" key="3">
    <source>
        <dbReference type="Proteomes" id="UP000030023"/>
    </source>
</evidence>
<comment type="caution">
    <text evidence="2">The sequence shown here is derived from an EMBL/GenBank/DDBJ whole genome shotgun (WGS) entry which is preliminary data.</text>
</comment>
<gene>
    <name evidence="2" type="ORF">Q757_00180</name>
</gene>
<dbReference type="Proteomes" id="UP000030023">
    <property type="component" value="Unassembled WGS sequence"/>
</dbReference>
<sequence>MADHDNSKTTKLKNRLKLLQSQASPTPDMFARNQDGSLRKNNLKNVLAFVRMAIHPFGDDLLKFNEFSNNTELVSDKTIKISTYKFKSGEIGNDFIKAIISYASDTLYNYQIKPDLAITAIEQLAHENAYNPLIDYLDDAVAHWDNQPRIHTFMHKYLGVKQTDFNARMFKLWLVGAVAKAYKPDTQFDEVLLLQGSPASNKTTFFRKIAVNDQFYTDSVTDFTNKDNYKLMVSHWIVNDDEIKAKNRSGIDAVKSLVTQTHLEFRLPYDKLPQKYPAGFVIGMTTNEPQPLKDKTGDRRFMVLHPDKDQRETDIHNLTAEDIKQLWGEAVYSFNHGYNFRLSSKEEEQLAKEQKIYTATDEATENIEQAISNQPIGKHYKLTELTDIALGDDYRYASTRERRKARNEVAMIFTTKSDWKRSNVHNVQRYTKIK</sequence>
<accession>A0ABR4XSW1</accession>
<organism evidence="2 3">
    <name type="scientific">Oenococcus alcoholitolerans</name>
    <dbReference type="NCBI Taxonomy" id="931074"/>
    <lineage>
        <taxon>Bacteria</taxon>
        <taxon>Bacillati</taxon>
        <taxon>Bacillota</taxon>
        <taxon>Bacilli</taxon>
        <taxon>Lactobacillales</taxon>
        <taxon>Lactobacillaceae</taxon>
        <taxon>Oenococcus</taxon>
    </lineage>
</organism>
<protein>
    <recommendedName>
        <fullName evidence="1">Virulence-associated protein E-like domain-containing protein</fullName>
    </recommendedName>
</protein>
<name>A0ABR4XSW1_9LACO</name>